<dbReference type="Pfam" id="PF01425">
    <property type="entry name" value="Amidase"/>
    <property type="match status" value="1"/>
</dbReference>
<name>A0ABV3SJE1_9HYPH</name>
<organism evidence="2 3">
    <name type="scientific">Aquibium pacificus</name>
    <dbReference type="NCBI Taxonomy" id="3153579"/>
    <lineage>
        <taxon>Bacteria</taxon>
        <taxon>Pseudomonadati</taxon>
        <taxon>Pseudomonadota</taxon>
        <taxon>Alphaproteobacteria</taxon>
        <taxon>Hyphomicrobiales</taxon>
        <taxon>Phyllobacteriaceae</taxon>
        <taxon>Aquibium</taxon>
    </lineage>
</organism>
<proteinExistence type="predicted"/>
<dbReference type="PANTHER" id="PTHR43372:SF4">
    <property type="entry name" value="FATTY-ACID AMIDE HYDROLASE 2"/>
    <property type="match status" value="1"/>
</dbReference>
<reference evidence="2 3" key="1">
    <citation type="submission" date="2024-05" db="EMBL/GenBank/DDBJ databases">
        <authorList>
            <person name="Jiang F."/>
        </authorList>
    </citation>
    <scope>NUCLEOTIDE SEQUENCE [LARGE SCALE GENOMIC DNA]</scope>
    <source>
        <strain evidence="2 3">LZ166</strain>
    </source>
</reference>
<dbReference type="GO" id="GO:0004040">
    <property type="term" value="F:amidase activity"/>
    <property type="evidence" value="ECO:0007669"/>
    <property type="project" value="UniProtKB-EC"/>
</dbReference>
<gene>
    <name evidence="2" type="ORF">ABGN05_14495</name>
</gene>
<keyword evidence="2" id="KW-0378">Hydrolase</keyword>
<dbReference type="InterPro" id="IPR023631">
    <property type="entry name" value="Amidase_dom"/>
</dbReference>
<sequence>MADDFFSSAATLARRIRAREVSAEELLEGYLDRVDAYNPSINAIVVLDIEEARRAAKAADDAVASDGPLGPLHGVPMTIKESFNLAGTPTTYGLLPFRDNVAVTDAVAVSRLKAAGAVIFGKTNVPPGLADAQSANEIYGRTRNPWNLDRTPGGSSGGSAAALAAGLSALELGSDIASSLRNPAHYCGVFAHKPTYGLCSSAGHSLRTRHAAGDISVIGPLARSAEDLETEFRILADASHERFPGQYRRAEERKIDSFRGLKIGVILNDDYAEVDSAIERQLSRLAEFLRGEGADVRVGWRPGLDSQRVHEVYELLMRAAISQDMTDADIAAFEIEKSDLAGPKSQLRTMFLQGVTMSHREWLRLNEERHAIAASWRGFFEECDILLCPVLATTAFPHDERAPAWRTLTVNGRDVPFGRQLFWAGYTGAFFLPSTVAPVGFSDDGLPIGVQIVGDQLDDILCIRFARLMEERYHAFVPPPAYAAPVGAPS</sequence>
<dbReference type="NCBIfam" id="NF004816">
    <property type="entry name" value="PRK06170.1"/>
    <property type="match status" value="1"/>
</dbReference>
<dbReference type="Proteomes" id="UP001556692">
    <property type="component" value="Unassembled WGS sequence"/>
</dbReference>
<keyword evidence="3" id="KW-1185">Reference proteome</keyword>
<comment type="caution">
    <text evidence="2">The sequence shown here is derived from an EMBL/GenBank/DDBJ whole genome shotgun (WGS) entry which is preliminary data.</text>
</comment>
<dbReference type="InterPro" id="IPR052739">
    <property type="entry name" value="FAAH2"/>
</dbReference>
<dbReference type="PANTHER" id="PTHR43372">
    <property type="entry name" value="FATTY-ACID AMIDE HYDROLASE"/>
    <property type="match status" value="1"/>
</dbReference>
<dbReference type="PIRSF" id="PIRSF001221">
    <property type="entry name" value="Amidase_fungi"/>
    <property type="match status" value="1"/>
</dbReference>
<protein>
    <submittedName>
        <fullName evidence="2">Amidase</fullName>
        <ecNumber evidence="2">3.5.1.4</ecNumber>
    </submittedName>
</protein>
<accession>A0ABV3SJE1</accession>
<dbReference type="EMBL" id="JBDPGJ010000003">
    <property type="protein sequence ID" value="MEX0406872.1"/>
    <property type="molecule type" value="Genomic_DNA"/>
</dbReference>
<dbReference type="RefSeq" id="WP_367954754.1">
    <property type="nucleotide sequence ID" value="NZ_JBDPGJ010000003.1"/>
</dbReference>
<evidence type="ECO:0000259" key="1">
    <source>
        <dbReference type="Pfam" id="PF01425"/>
    </source>
</evidence>
<dbReference type="Gene3D" id="3.90.1300.10">
    <property type="entry name" value="Amidase signature (AS) domain"/>
    <property type="match status" value="1"/>
</dbReference>
<dbReference type="InterPro" id="IPR036928">
    <property type="entry name" value="AS_sf"/>
</dbReference>
<dbReference type="SUPFAM" id="SSF75304">
    <property type="entry name" value="Amidase signature (AS) enzymes"/>
    <property type="match status" value="1"/>
</dbReference>
<evidence type="ECO:0000313" key="3">
    <source>
        <dbReference type="Proteomes" id="UP001556692"/>
    </source>
</evidence>
<dbReference type="EC" id="3.5.1.4" evidence="2"/>
<evidence type="ECO:0000313" key="2">
    <source>
        <dbReference type="EMBL" id="MEX0406872.1"/>
    </source>
</evidence>
<feature type="domain" description="Amidase" evidence="1">
    <location>
        <begin position="25"/>
        <end position="462"/>
    </location>
</feature>